<feature type="transmembrane region" description="Helical" evidence="1">
    <location>
        <begin position="52"/>
        <end position="69"/>
    </location>
</feature>
<accession>A0A0P8DVV1</accession>
<dbReference type="Proteomes" id="UP000050360">
    <property type="component" value="Unassembled WGS sequence"/>
</dbReference>
<sequence>MSSLFNHIFIPFVILFIFADKLKLDLKKIAIFSFFGIFLDFDIFLFHRASFHNIFILIIPLLAFIFMKYKETPGIIFFYLASALILDIFDGGVYLFYPFYDNVFFARTEIWFHHGFMPVLDYGISKNIMNNGRNEPMISSENFAVSVILLVFILISFIWSRGKPEDHVPVKKS</sequence>
<feature type="transmembrane region" description="Helical" evidence="1">
    <location>
        <begin position="76"/>
        <end position="97"/>
    </location>
</feature>
<feature type="transmembrane region" description="Helical" evidence="1">
    <location>
        <begin position="143"/>
        <end position="162"/>
    </location>
</feature>
<dbReference type="EMBL" id="LKCM01000313">
    <property type="protein sequence ID" value="KPQ41672.1"/>
    <property type="molecule type" value="Genomic_DNA"/>
</dbReference>
<dbReference type="AlphaFoldDB" id="A0A0P8DVV1"/>
<comment type="caution">
    <text evidence="2">The sequence shown here is derived from an EMBL/GenBank/DDBJ whole genome shotgun (WGS) entry which is preliminary data.</text>
</comment>
<evidence type="ECO:0000313" key="2">
    <source>
        <dbReference type="EMBL" id="KPQ41672.1"/>
    </source>
</evidence>
<keyword evidence="1" id="KW-0472">Membrane</keyword>
<keyword evidence="1" id="KW-1133">Transmembrane helix</keyword>
<evidence type="ECO:0008006" key="4">
    <source>
        <dbReference type="Google" id="ProtNLM"/>
    </source>
</evidence>
<evidence type="ECO:0000256" key="1">
    <source>
        <dbReference type="SAM" id="Phobius"/>
    </source>
</evidence>
<organism evidence="2 3">
    <name type="scientific">Candidatus Methanoperedens nitratireducens</name>
    <dbReference type="NCBI Taxonomy" id="1392998"/>
    <lineage>
        <taxon>Archaea</taxon>
        <taxon>Methanobacteriati</taxon>
        <taxon>Methanobacteriota</taxon>
        <taxon>Stenosarchaea group</taxon>
        <taxon>Methanomicrobia</taxon>
        <taxon>Methanosarcinales</taxon>
        <taxon>ANME-2 cluster</taxon>
        <taxon>Candidatus Methanoperedentaceae</taxon>
        <taxon>Candidatus Methanoperedens</taxon>
    </lineage>
</organism>
<feature type="transmembrane region" description="Helical" evidence="1">
    <location>
        <begin position="6"/>
        <end position="22"/>
    </location>
</feature>
<keyword evidence="1" id="KW-0812">Transmembrane</keyword>
<reference evidence="2 3" key="1">
    <citation type="submission" date="2015-09" db="EMBL/GenBank/DDBJ databases">
        <title>A metagenomics-based metabolic model of nitrate-dependent anaerobic oxidation of methane by Methanoperedens-like archaea.</title>
        <authorList>
            <person name="Arshad A."/>
            <person name="Speth D.R."/>
            <person name="De Graaf R.M."/>
            <person name="Op Den Camp H.J."/>
            <person name="Jetten M.S."/>
            <person name="Welte C.U."/>
        </authorList>
    </citation>
    <scope>NUCLEOTIDE SEQUENCE [LARGE SCALE GENOMIC DNA]</scope>
</reference>
<gene>
    <name evidence="2" type="ORF">MPEBLZ_03760</name>
</gene>
<proteinExistence type="predicted"/>
<evidence type="ECO:0000313" key="3">
    <source>
        <dbReference type="Proteomes" id="UP000050360"/>
    </source>
</evidence>
<name>A0A0P8DVV1_9EURY</name>
<protein>
    <recommendedName>
        <fullName evidence="4">Membrane-bound metal-dependent hydrolase</fullName>
    </recommendedName>
</protein>